<name>L8EAW7_HUMAN</name>
<dbReference type="OrthoDB" id="449052at2759"/>
<evidence type="ECO:0000313" key="2">
    <source>
        <dbReference type="EMBL" id="CCQ43548.1"/>
    </source>
</evidence>
<reference evidence="2" key="1">
    <citation type="journal article" date="2013" name="PLoS ONE">
        <title>Direct detection of alternative open reading frames translation products in human significantly expands the proteome.</title>
        <authorList>
            <person name="Vanderperre B."/>
            <person name="Lucier J.-F."/>
            <person name="Motard J."/>
            <person name="Tremblay G."/>
            <person name="Vanderperre S."/>
            <person name="Wisztorski M."/>
            <person name="Salzet M."/>
            <person name="Boisvert F.-M."/>
            <person name="Roucou X."/>
        </authorList>
    </citation>
    <scope>NUCLEOTIDE SEQUENCE</scope>
</reference>
<evidence type="ECO:0000256" key="1">
    <source>
        <dbReference type="SAM" id="MobiDB-lite"/>
    </source>
</evidence>
<sequence length="48" mass="5082">MAITSCDQQLRKNPWETEGQSLEMDKAEVGGGRGATRSGGRSPVQASC</sequence>
<dbReference type="EMBL" id="HF584051">
    <property type="protein sequence ID" value="CCQ43548.1"/>
    <property type="molecule type" value="Genomic_DNA"/>
</dbReference>
<feature type="region of interest" description="Disordered" evidence="1">
    <location>
        <begin position="1"/>
        <end position="48"/>
    </location>
</feature>
<accession>L8EAW7</accession>
<organism evidence="2">
    <name type="scientific">Homo sapiens</name>
    <name type="common">Human</name>
    <dbReference type="NCBI Taxonomy" id="9606"/>
    <lineage>
        <taxon>Eukaryota</taxon>
        <taxon>Metazoa</taxon>
        <taxon>Chordata</taxon>
        <taxon>Craniata</taxon>
        <taxon>Vertebrata</taxon>
        <taxon>Euteleostomi</taxon>
        <taxon>Mammalia</taxon>
        <taxon>Eutheria</taxon>
        <taxon>Euarchontoglires</taxon>
        <taxon>Primates</taxon>
        <taxon>Haplorrhini</taxon>
        <taxon>Catarrhini</taxon>
        <taxon>Hominidae</taxon>
        <taxon>Homo</taxon>
    </lineage>
</organism>
<proteinExistence type="predicted"/>
<gene>
    <name evidence="2" type="primary">PRKAG3</name>
</gene>
<protein>
    <submittedName>
        <fullName evidence="2">Alternative protein PRKAG3</fullName>
    </submittedName>
</protein>
<dbReference type="AlphaFoldDB" id="L8EAW7"/>